<organism evidence="1 2">
    <name type="scientific">Fragilariopsis cylindrus CCMP1102</name>
    <dbReference type="NCBI Taxonomy" id="635003"/>
    <lineage>
        <taxon>Eukaryota</taxon>
        <taxon>Sar</taxon>
        <taxon>Stramenopiles</taxon>
        <taxon>Ochrophyta</taxon>
        <taxon>Bacillariophyta</taxon>
        <taxon>Bacillariophyceae</taxon>
        <taxon>Bacillariophycidae</taxon>
        <taxon>Bacillariales</taxon>
        <taxon>Bacillariaceae</taxon>
        <taxon>Fragilariopsis</taxon>
    </lineage>
</organism>
<dbReference type="GO" id="GO:0016787">
    <property type="term" value="F:hydrolase activity"/>
    <property type="evidence" value="ECO:0007669"/>
    <property type="project" value="UniProtKB-KW"/>
</dbReference>
<sequence length="196" mass="22479">MRVVICPGMGCDIHSNWYQWFADEIIKRKYVTECILRNFPDQPKCRESVWLPFLVDKIGLDQDTVVIGHSTGAALAMRLLEYNGEEKKKLNGPLKGVILVAAAHTDLGDEGERLSEYFNRSWDWTKMKNGADMIHLFHGTDDHLIPVIEARYIADKMKGDNFEYSELPNKSHFFHPFSEILDVMDDKFGGEGDQLL</sequence>
<accession>A0A1E7EWS8</accession>
<gene>
    <name evidence="1" type="ORF">FRACYDRAFT_271247</name>
</gene>
<keyword evidence="1" id="KW-0378">Hydrolase</keyword>
<dbReference type="InterPro" id="IPR010662">
    <property type="entry name" value="RBBP9/YdeN"/>
</dbReference>
<name>A0A1E7EWS8_9STRA</name>
<dbReference type="EMBL" id="KV784373">
    <property type="protein sequence ID" value="OEU10255.1"/>
    <property type="molecule type" value="Genomic_DNA"/>
</dbReference>
<dbReference type="OrthoDB" id="2369073at2759"/>
<dbReference type="KEGG" id="fcy:FRACYDRAFT_271247"/>
<dbReference type="AlphaFoldDB" id="A0A1E7EWS8"/>
<evidence type="ECO:0000313" key="2">
    <source>
        <dbReference type="Proteomes" id="UP000095751"/>
    </source>
</evidence>
<dbReference type="PANTHER" id="PTHR15394">
    <property type="entry name" value="SERINE HYDROLASE RBBP9"/>
    <property type="match status" value="1"/>
</dbReference>
<dbReference type="Proteomes" id="UP000095751">
    <property type="component" value="Unassembled WGS sequence"/>
</dbReference>
<dbReference type="Gene3D" id="3.40.50.1820">
    <property type="entry name" value="alpha/beta hydrolase"/>
    <property type="match status" value="1"/>
</dbReference>
<proteinExistence type="predicted"/>
<dbReference type="InterPro" id="IPR029058">
    <property type="entry name" value="AB_hydrolase_fold"/>
</dbReference>
<dbReference type="SUPFAM" id="SSF53474">
    <property type="entry name" value="alpha/beta-Hydrolases"/>
    <property type="match status" value="1"/>
</dbReference>
<keyword evidence="2" id="KW-1185">Reference proteome</keyword>
<dbReference type="PANTHER" id="PTHR15394:SF3">
    <property type="entry name" value="SERINE HYDROLASE RBBP9"/>
    <property type="match status" value="1"/>
</dbReference>
<evidence type="ECO:0000313" key="1">
    <source>
        <dbReference type="EMBL" id="OEU10255.1"/>
    </source>
</evidence>
<reference evidence="1 2" key="1">
    <citation type="submission" date="2016-09" db="EMBL/GenBank/DDBJ databases">
        <title>Extensive genetic diversity and differential bi-allelic expression allows diatom success in the polar Southern Ocean.</title>
        <authorList>
            <consortium name="DOE Joint Genome Institute"/>
            <person name="Mock T."/>
            <person name="Otillar R.P."/>
            <person name="Strauss J."/>
            <person name="Dupont C."/>
            <person name="Frickenhaus S."/>
            <person name="Maumus F."/>
            <person name="Mcmullan M."/>
            <person name="Sanges R."/>
            <person name="Schmutz J."/>
            <person name="Toseland A."/>
            <person name="Valas R."/>
            <person name="Veluchamy A."/>
            <person name="Ward B.J."/>
            <person name="Allen A."/>
            <person name="Barry K."/>
            <person name="Falciatore A."/>
            <person name="Ferrante M."/>
            <person name="Fortunato A.E."/>
            <person name="Gloeckner G."/>
            <person name="Gruber A."/>
            <person name="Hipkin R."/>
            <person name="Janech M."/>
            <person name="Kroth P."/>
            <person name="Leese F."/>
            <person name="Lindquist E."/>
            <person name="Lyon B.R."/>
            <person name="Martin J."/>
            <person name="Mayer C."/>
            <person name="Parker M."/>
            <person name="Quesneville H."/>
            <person name="Raymond J."/>
            <person name="Uhlig C."/>
            <person name="Valentin K.U."/>
            <person name="Worden A.Z."/>
            <person name="Armbrust E.V."/>
            <person name="Bowler C."/>
            <person name="Green B."/>
            <person name="Moulton V."/>
            <person name="Van Oosterhout C."/>
            <person name="Grigoriev I."/>
        </authorList>
    </citation>
    <scope>NUCLEOTIDE SEQUENCE [LARGE SCALE GENOMIC DNA]</scope>
    <source>
        <strain evidence="1 2">CCMP1102</strain>
    </source>
</reference>
<dbReference type="InParanoid" id="A0A1E7EWS8"/>
<protein>
    <submittedName>
        <fullName evidence="1">Alpha/beta-hydrolase</fullName>
    </submittedName>
</protein>
<dbReference type="Pfam" id="PF06821">
    <property type="entry name" value="Ser_hydrolase"/>
    <property type="match status" value="1"/>
</dbReference>